<comment type="subcellular location">
    <subcellularLocation>
        <location evidence="1">Cytoplasm</location>
    </subcellularLocation>
</comment>
<organism evidence="8">
    <name type="scientific">bioreactor metagenome</name>
    <dbReference type="NCBI Taxonomy" id="1076179"/>
    <lineage>
        <taxon>unclassified sequences</taxon>
        <taxon>metagenomes</taxon>
        <taxon>ecological metagenomes</taxon>
    </lineage>
</organism>
<feature type="domain" description="PhoH-like protein" evidence="7">
    <location>
        <begin position="1"/>
        <end position="68"/>
    </location>
</feature>
<evidence type="ECO:0000256" key="1">
    <source>
        <dbReference type="ARBA" id="ARBA00004496"/>
    </source>
</evidence>
<dbReference type="EMBL" id="VSSQ01107188">
    <property type="protein sequence ID" value="MPN46483.1"/>
    <property type="molecule type" value="Genomic_DNA"/>
</dbReference>
<comment type="similarity">
    <text evidence="2">Belongs to the PhoH family.</text>
</comment>
<protein>
    <recommendedName>
        <fullName evidence="6">PhoH-like protein</fullName>
    </recommendedName>
</protein>
<sequence>MFLTRLGFGSKAVITGDITQIDLPRGKKSGLVDAINVLKSVKDIDFCYLKDVDVVRHELVKKIINAYEKYYNDHPEPEDKDSE</sequence>
<accession>A0A645IGJ4</accession>
<dbReference type="PANTHER" id="PTHR30473:SF1">
    <property type="entry name" value="PHOH-LIKE PROTEIN"/>
    <property type="match status" value="1"/>
</dbReference>
<name>A0A645IGJ4_9ZZZZ</name>
<evidence type="ECO:0000256" key="5">
    <source>
        <dbReference type="ARBA" id="ARBA00022840"/>
    </source>
</evidence>
<reference evidence="8" key="1">
    <citation type="submission" date="2019-08" db="EMBL/GenBank/DDBJ databases">
        <authorList>
            <person name="Kucharzyk K."/>
            <person name="Murdoch R.W."/>
            <person name="Higgins S."/>
            <person name="Loffler F."/>
        </authorList>
    </citation>
    <scope>NUCLEOTIDE SEQUENCE</scope>
</reference>
<dbReference type="InterPro" id="IPR027417">
    <property type="entry name" value="P-loop_NTPase"/>
</dbReference>
<evidence type="ECO:0000256" key="6">
    <source>
        <dbReference type="ARBA" id="ARBA00039970"/>
    </source>
</evidence>
<gene>
    <name evidence="8" type="ORF">SDC9_194069</name>
</gene>
<dbReference type="AlphaFoldDB" id="A0A645IGJ4"/>
<evidence type="ECO:0000256" key="4">
    <source>
        <dbReference type="ARBA" id="ARBA00022741"/>
    </source>
</evidence>
<evidence type="ECO:0000256" key="2">
    <source>
        <dbReference type="ARBA" id="ARBA00010393"/>
    </source>
</evidence>
<dbReference type="InterPro" id="IPR051451">
    <property type="entry name" value="PhoH2-like"/>
</dbReference>
<keyword evidence="3" id="KW-0963">Cytoplasm</keyword>
<keyword evidence="4" id="KW-0547">Nucleotide-binding</keyword>
<dbReference type="Pfam" id="PF02562">
    <property type="entry name" value="PhoH"/>
    <property type="match status" value="1"/>
</dbReference>
<dbReference type="GO" id="GO:0005829">
    <property type="term" value="C:cytosol"/>
    <property type="evidence" value="ECO:0007669"/>
    <property type="project" value="TreeGrafter"/>
</dbReference>
<comment type="caution">
    <text evidence="8">The sequence shown here is derived from an EMBL/GenBank/DDBJ whole genome shotgun (WGS) entry which is preliminary data.</text>
</comment>
<keyword evidence="5" id="KW-0067">ATP-binding</keyword>
<dbReference type="PANTHER" id="PTHR30473">
    <property type="entry name" value="PROTEIN PHOH"/>
    <property type="match status" value="1"/>
</dbReference>
<dbReference type="GO" id="GO:0005524">
    <property type="term" value="F:ATP binding"/>
    <property type="evidence" value="ECO:0007669"/>
    <property type="project" value="UniProtKB-KW"/>
</dbReference>
<evidence type="ECO:0000256" key="3">
    <source>
        <dbReference type="ARBA" id="ARBA00022490"/>
    </source>
</evidence>
<evidence type="ECO:0000259" key="7">
    <source>
        <dbReference type="Pfam" id="PF02562"/>
    </source>
</evidence>
<proteinExistence type="inferred from homology"/>
<evidence type="ECO:0000313" key="8">
    <source>
        <dbReference type="EMBL" id="MPN46483.1"/>
    </source>
</evidence>
<dbReference type="Gene3D" id="3.40.50.300">
    <property type="entry name" value="P-loop containing nucleotide triphosphate hydrolases"/>
    <property type="match status" value="1"/>
</dbReference>
<dbReference type="InterPro" id="IPR003714">
    <property type="entry name" value="PhoH"/>
</dbReference>